<feature type="domain" description="Disease resistance protein winged helix" evidence="23">
    <location>
        <begin position="423"/>
        <end position="494"/>
    </location>
</feature>
<evidence type="ECO:0000256" key="1">
    <source>
        <dbReference type="ARBA" id="ARBA00004141"/>
    </source>
</evidence>
<feature type="domain" description="NB-ARC" evidence="21">
    <location>
        <begin position="1117"/>
        <end position="1243"/>
    </location>
</feature>
<name>A0A8T0K5H0_PHAAN</name>
<gene>
    <name evidence="25" type="ORF">HKW66_Vig0078970</name>
</gene>
<comment type="caution">
    <text evidence="25">The sequence shown here is derived from an EMBL/GenBank/DDBJ whole genome shotgun (WGS) entry which is preliminary data.</text>
</comment>
<evidence type="ECO:0000256" key="5">
    <source>
        <dbReference type="ARBA" id="ARBA00022547"/>
    </source>
</evidence>
<feature type="transmembrane region" description="Helical" evidence="19">
    <location>
        <begin position="1823"/>
        <end position="1846"/>
    </location>
</feature>
<keyword evidence="15" id="KW-0066">ATP synthesis</keyword>
<dbReference type="GO" id="GO:0033177">
    <property type="term" value="C:proton-transporting two-sector ATPase complex, proton-transporting domain"/>
    <property type="evidence" value="ECO:0007669"/>
    <property type="project" value="InterPro"/>
</dbReference>
<keyword evidence="14 19" id="KW-0472">Membrane</keyword>
<evidence type="ECO:0000259" key="24">
    <source>
        <dbReference type="Pfam" id="PF23598"/>
    </source>
</evidence>
<feature type="domain" description="Disease resistance N-terminal" evidence="22">
    <location>
        <begin position="12"/>
        <end position="88"/>
    </location>
</feature>
<keyword evidence="12" id="KW-0406">Ion transport</keyword>
<keyword evidence="10" id="KW-0611">Plant defense</keyword>
<feature type="domain" description="Disease resistance R13L4/SHOC-2-like LRR" evidence="24">
    <location>
        <begin position="566"/>
        <end position="857"/>
    </location>
</feature>
<evidence type="ECO:0000256" key="10">
    <source>
        <dbReference type="ARBA" id="ARBA00022821"/>
    </source>
</evidence>
<dbReference type="GO" id="GO:0015986">
    <property type="term" value="P:proton motive force-driven ATP synthesis"/>
    <property type="evidence" value="ECO:0007669"/>
    <property type="project" value="InterPro"/>
</dbReference>
<dbReference type="SUPFAM" id="SSF52540">
    <property type="entry name" value="P-loop containing nucleoside triphosphate hydrolases"/>
    <property type="match status" value="2"/>
</dbReference>
<dbReference type="GO" id="GO:0009536">
    <property type="term" value="C:plastid"/>
    <property type="evidence" value="ECO:0007669"/>
    <property type="project" value="UniProtKB-ARBA"/>
</dbReference>
<comment type="function">
    <text evidence="16">F(1)F(0) ATP synthase produces ATP from ADP in the presence of a proton or sodium gradient. F-type ATPases consist of two structural domains, F(1) containing the extramembraneous catalytic core and F(0) containing the membrane proton channel, linked together by a central stalk and a peripheral stalk. During catalysis, ATP synthesis in the catalytic domain of F(1) is coupled via a rotary mechanism of the central stalk subunits to proton translocation.</text>
</comment>
<sequence>MAEQLMGVGECILKLVWKAFQRLQNLPEGVKEIQDELGMLKNFMEDKEADGENDATERNKKMQLRKITFLTEDVIDEYLIRIREKRPQDGRGWPAFPSKAAYHIQTLIPRFKISYKIESMLSVVRRTNERCTRDRPKSTQNEANNTISSQREDPLIKDDEIVGLAEPTQILENLLRNGQEERTVLFVEGAPGVGKTTLARHVFDNVHNDFKCHALITVSQSYVVEKVLKDMIYILCKERGEDPPNNLPSLLPTLKTEVRNYLRGKRYVLLFDDVWDENFWVEIENALIDDKNSSRIIITTRIENVANSCKNSTFFVEEYKLENPLTEEESLRLLYKKARYNSDYPEELRDIALEIVRTCSALPLAIVVAGGLLSEKGGSAHEWRLFSEELKRNSELNIVTKIIGLSYDNLLSHLRSCLLYFGMYPKDYEIESERLVRQWVAEGFVTHEEGKTLEEVAHKYLLELVRRSLVQVLSFSKKEKVKKCRVSDSIHNMIRTKMKDTWFGGGGHDQSESSELVRRLTIQANNDLNRRIKRSHIRSIISIPGKQEESWYSDLERNILKDDMPLKVLDFEGCGLPCVPKMLGNLIYLRYLSFRGTQIKVLPKSIGKLVNLETLDIRQTQVCKVPKEITKLRKLLHLLTPDSAFSSIEWKDIGGMTRLQKIPQVRMEGDGVAIKEVGKLKQLRVLRVLCFGAEHITSLFNSINEMKHLQALRIEKSGDRIDLNTETMSGECRLRKLFLDMKLETLPNWIPQLRHLERLTLRHSDLTNDPLESLKDMPSLLVLSLSHAYEGQTLHFQPGGFKTLRKLNLEHLWNLNSILIEETALQALEYFELTCLDDLRTVPDGIQHLRKLVRVSYMPTQFVEEIMAICDSRFYSALTLQSSPRLKSGDLHFEQPCHISYLRRKGFSRTKTQMENYTKVAETSMPFARRYLPPKPFEALKMMRDFSKEVAEITDEHGSLLDFIDDADKVADAEEDVKRRDRMKERLMRLREAAFRMEDVIDEYCIRVKEKQPQHGPRWAASLSKTVHSIKTFILRLQIACKIPDEKSVVRDEKVGFERQYFLEKKLNSSRENKNVTFNQLRMDPLFMKEEEVVGLAEPTERLTDWLAMGREERTCHALITVSQSYTVEELLRDLVRKLCKERKEDPPCKISTMDRGFLIEEVRDRLHKKRYVVLFDDVWNEKFWDDIQSALIDDKNKSRIIITTRLEKVAVFCKKSSFVKVHKLEEPLKDDSFRLFCRKAFKYGSSGGCPEELKDISLEIVRKCKGLPLAIVAIGGVLSQKDDSEKEWRLFSQNLSSELKRNPDLNIITKIIGLSYDNLPSHLRLCLLYFGMYPKDYEIESERLVRQWVAEGFVTHEEGKTLEEVAHEYLLGLVRRSLVQVSSFSMKGKVKKCRVHDLIHDMIRTKVKDTCFGEYIGGGHDQSESSESVRRLTIQANNDLNRRIKRSHIRSIIVIPGKKEELLSVHLVKKIPKDYILLKVLDFEDCGLLCVPKKLGNLIYLRYLSFRGTQIKVLPKSIGKLVNLETLDIRQTQVCKVPKEIKKLRKLRHLLTPDSVSSSIEWKDIGGMTRLQKIPQVRMEGDGVAIREVGKLKQLRVLRVLCFGGEHITLLFSSINEMEHLQALRIEKSDDRNVVDLTTTSIISELRKLFLDLKLEKLPNWIPQLLHLERLTLRHSDLTNDPLESLKDMPSLLVLSLSHAYEGKTLHFQPGGFKKLRKLNLEHLWNLNSILMDETALQSLEHLNLKGLDELRTVPDGLQHLKKLKFLLVLSMPTLFVKEIDRIDVFKCHQDEHFKRDRDLGRSLGLLFVNVYWCKFSYEEILMNPIISVASVIVAGLAVGLASIGPGVGQGTAARQAVEGIAQQPEAEGKIHDTLLLSLAFMEALTIYGLVVALALLFANPFV</sequence>
<protein>
    <recommendedName>
        <fullName evidence="3">ATP synthase subunit C, plastid</fullName>
    </recommendedName>
    <alternativeName>
        <fullName evidence="17">ATP synthase F0 sector subunit C</fullName>
    </alternativeName>
</protein>
<feature type="transmembrane region" description="Helical" evidence="19">
    <location>
        <begin position="1876"/>
        <end position="1900"/>
    </location>
</feature>
<dbReference type="Gene3D" id="1.10.10.10">
    <property type="entry name" value="Winged helix-like DNA-binding domain superfamily/Winged helix DNA-binding domain"/>
    <property type="match status" value="2"/>
</dbReference>
<dbReference type="Pfam" id="PF23598">
    <property type="entry name" value="LRR_14"/>
    <property type="match status" value="2"/>
</dbReference>
<proteinExistence type="inferred from homology"/>
<keyword evidence="11 19" id="KW-1133">Transmembrane helix</keyword>
<evidence type="ECO:0000259" key="23">
    <source>
        <dbReference type="Pfam" id="PF23559"/>
    </source>
</evidence>
<dbReference type="EMBL" id="JABFOF010000006">
    <property type="protein sequence ID" value="KAG2394728.1"/>
    <property type="molecule type" value="Genomic_DNA"/>
</dbReference>
<dbReference type="Gene3D" id="1.20.5.4130">
    <property type="match status" value="2"/>
</dbReference>
<keyword evidence="7" id="KW-0677">Repeat</keyword>
<dbReference type="InterPro" id="IPR002379">
    <property type="entry name" value="ATPase_proteolipid_c-like_dom"/>
</dbReference>
<dbReference type="PANTHER" id="PTHR23155:SF1052">
    <property type="entry name" value="DISEASE RESISTANCE PROTEIN RPM1"/>
    <property type="match status" value="1"/>
</dbReference>
<dbReference type="InterPro" id="IPR035921">
    <property type="entry name" value="F/V-ATP_Csub_sf"/>
</dbReference>
<dbReference type="InterPro" id="IPR042197">
    <property type="entry name" value="Apaf_helical"/>
</dbReference>
<evidence type="ECO:0000256" key="2">
    <source>
        <dbReference type="ARBA" id="ARBA00006704"/>
    </source>
</evidence>
<feature type="domain" description="V-ATPase proteolipid subunit C-like" evidence="20">
    <location>
        <begin position="1834"/>
        <end position="1896"/>
    </location>
</feature>
<dbReference type="Gene3D" id="1.10.8.430">
    <property type="entry name" value="Helical domain of apoptotic protease-activating factors"/>
    <property type="match status" value="2"/>
</dbReference>
<dbReference type="Gene3D" id="3.40.50.300">
    <property type="entry name" value="P-loop containing nucleotide triphosphate hydrolases"/>
    <property type="match status" value="2"/>
</dbReference>
<evidence type="ECO:0000256" key="13">
    <source>
        <dbReference type="ARBA" id="ARBA00023121"/>
    </source>
</evidence>
<dbReference type="Gene3D" id="3.80.10.10">
    <property type="entry name" value="Ribonuclease Inhibitor"/>
    <property type="match status" value="4"/>
</dbReference>
<evidence type="ECO:0000313" key="25">
    <source>
        <dbReference type="EMBL" id="KAG2394728.1"/>
    </source>
</evidence>
<dbReference type="FunFam" id="1.10.10.10:FF:000322">
    <property type="entry name" value="Probable disease resistance protein At1g63360"/>
    <property type="match status" value="2"/>
</dbReference>
<dbReference type="FunFam" id="1.20.20.10:FF:000001">
    <property type="entry name" value="ATP synthase subunit c, chloroplastic"/>
    <property type="match status" value="1"/>
</dbReference>
<evidence type="ECO:0000256" key="9">
    <source>
        <dbReference type="ARBA" id="ARBA00022781"/>
    </source>
</evidence>
<dbReference type="Pfam" id="PF00931">
    <property type="entry name" value="NB-ARC"/>
    <property type="match status" value="2"/>
</dbReference>
<dbReference type="HAMAP" id="MF_01396">
    <property type="entry name" value="ATP_synth_c_bact"/>
    <property type="match status" value="1"/>
</dbReference>
<dbReference type="PRINTS" id="PR00124">
    <property type="entry name" value="ATPASEC"/>
</dbReference>
<evidence type="ECO:0000256" key="18">
    <source>
        <dbReference type="SAM" id="MobiDB-lite"/>
    </source>
</evidence>
<keyword evidence="9" id="KW-0375">Hydrogen ion transport</keyword>
<keyword evidence="13" id="KW-0446">Lipid-binding</keyword>
<dbReference type="InterPro" id="IPR058922">
    <property type="entry name" value="WHD_DRP"/>
</dbReference>
<evidence type="ECO:0000256" key="14">
    <source>
        <dbReference type="ARBA" id="ARBA00023136"/>
    </source>
</evidence>
<evidence type="ECO:0000259" key="22">
    <source>
        <dbReference type="Pfam" id="PF18052"/>
    </source>
</evidence>
<dbReference type="Pfam" id="PF23559">
    <property type="entry name" value="WHD_DRP"/>
    <property type="match status" value="2"/>
</dbReference>
<evidence type="ECO:0000256" key="4">
    <source>
        <dbReference type="ARBA" id="ARBA00022448"/>
    </source>
</evidence>
<dbReference type="InterPro" id="IPR055414">
    <property type="entry name" value="LRR_R13L4/SHOC2-like"/>
</dbReference>
<dbReference type="NCBIfam" id="NF005608">
    <property type="entry name" value="PRK07354.1"/>
    <property type="match status" value="1"/>
</dbReference>
<dbReference type="SUPFAM" id="SSF81333">
    <property type="entry name" value="F1F0 ATP synthase subunit C"/>
    <property type="match status" value="1"/>
</dbReference>
<evidence type="ECO:0000259" key="20">
    <source>
        <dbReference type="Pfam" id="PF00137"/>
    </source>
</evidence>
<dbReference type="GO" id="GO:0045259">
    <property type="term" value="C:proton-transporting ATP synthase complex"/>
    <property type="evidence" value="ECO:0007669"/>
    <property type="project" value="UniProtKB-KW"/>
</dbReference>
<feature type="domain" description="Disease resistance R13L4/SHOC-2-like LRR" evidence="24">
    <location>
        <begin position="1449"/>
        <end position="1766"/>
    </location>
</feature>
<dbReference type="GO" id="GO:0043531">
    <property type="term" value="F:ADP binding"/>
    <property type="evidence" value="ECO:0007669"/>
    <property type="project" value="InterPro"/>
</dbReference>
<dbReference type="Pfam" id="PF00137">
    <property type="entry name" value="ATP-synt_C"/>
    <property type="match status" value="1"/>
</dbReference>
<dbReference type="InterPro" id="IPR044974">
    <property type="entry name" value="Disease_R_plants"/>
</dbReference>
<organism evidence="25 26">
    <name type="scientific">Phaseolus angularis</name>
    <name type="common">Azuki bean</name>
    <name type="synonym">Vigna angularis</name>
    <dbReference type="NCBI Taxonomy" id="3914"/>
    <lineage>
        <taxon>Eukaryota</taxon>
        <taxon>Viridiplantae</taxon>
        <taxon>Streptophyta</taxon>
        <taxon>Embryophyta</taxon>
        <taxon>Tracheophyta</taxon>
        <taxon>Spermatophyta</taxon>
        <taxon>Magnoliopsida</taxon>
        <taxon>eudicotyledons</taxon>
        <taxon>Gunneridae</taxon>
        <taxon>Pentapetalae</taxon>
        <taxon>rosids</taxon>
        <taxon>fabids</taxon>
        <taxon>Fabales</taxon>
        <taxon>Fabaceae</taxon>
        <taxon>Papilionoideae</taxon>
        <taxon>50 kb inversion clade</taxon>
        <taxon>NPAAA clade</taxon>
        <taxon>indigoferoid/millettioid clade</taxon>
        <taxon>Phaseoleae</taxon>
        <taxon>Vigna</taxon>
    </lineage>
</organism>
<evidence type="ECO:0000256" key="3">
    <source>
        <dbReference type="ARBA" id="ARBA00020939"/>
    </source>
</evidence>
<feature type="region of interest" description="Disordered" evidence="18">
    <location>
        <begin position="128"/>
        <end position="152"/>
    </location>
</feature>
<dbReference type="SUPFAM" id="SSF52058">
    <property type="entry name" value="L domain-like"/>
    <property type="match status" value="2"/>
</dbReference>
<evidence type="ECO:0000256" key="6">
    <source>
        <dbReference type="ARBA" id="ARBA00022692"/>
    </source>
</evidence>
<dbReference type="InterPro" id="IPR032675">
    <property type="entry name" value="LRR_dom_sf"/>
</dbReference>
<dbReference type="GO" id="GO:0015078">
    <property type="term" value="F:proton transmembrane transporter activity"/>
    <property type="evidence" value="ECO:0007669"/>
    <property type="project" value="InterPro"/>
</dbReference>
<dbReference type="InterPro" id="IPR038662">
    <property type="entry name" value="ATP_synth_F0_csu_sf"/>
</dbReference>
<accession>A0A8T0K5H0</accession>
<dbReference type="Gene3D" id="1.20.20.10">
    <property type="entry name" value="F1F0 ATP synthase subunit C"/>
    <property type="match status" value="1"/>
</dbReference>
<dbReference type="NCBIfam" id="TIGR01260">
    <property type="entry name" value="ATP_synt_c"/>
    <property type="match status" value="1"/>
</dbReference>
<feature type="compositionally biased region" description="Basic and acidic residues" evidence="18">
    <location>
        <begin position="128"/>
        <end position="137"/>
    </location>
</feature>
<reference evidence="25 26" key="1">
    <citation type="submission" date="2020-05" db="EMBL/GenBank/DDBJ databases">
        <title>Vigna angularis (adzuki bean) Var. LongXiaoDou No. 4 denovo assembly.</title>
        <authorList>
            <person name="Xiang H."/>
        </authorList>
    </citation>
    <scope>NUCLEOTIDE SEQUENCE [LARGE SCALE GENOMIC DNA]</scope>
    <source>
        <tissue evidence="25">Leaf</tissue>
    </source>
</reference>
<dbReference type="PANTHER" id="PTHR23155">
    <property type="entry name" value="DISEASE RESISTANCE PROTEIN RP"/>
    <property type="match status" value="1"/>
</dbReference>
<feature type="domain" description="Disease resistance protein winged helix" evidence="23">
    <location>
        <begin position="1333"/>
        <end position="1404"/>
    </location>
</feature>
<feature type="domain" description="NB-ARC" evidence="21">
    <location>
        <begin position="169"/>
        <end position="340"/>
    </location>
</feature>
<dbReference type="GO" id="GO:0098542">
    <property type="term" value="P:defense response to other organism"/>
    <property type="evidence" value="ECO:0007669"/>
    <property type="project" value="TreeGrafter"/>
</dbReference>
<evidence type="ECO:0000256" key="11">
    <source>
        <dbReference type="ARBA" id="ARBA00022989"/>
    </source>
</evidence>
<evidence type="ECO:0000256" key="15">
    <source>
        <dbReference type="ARBA" id="ARBA00023310"/>
    </source>
</evidence>
<comment type="subcellular location">
    <subcellularLocation>
        <location evidence="1">Membrane</location>
        <topology evidence="1">Multi-pass membrane protein</topology>
    </subcellularLocation>
</comment>
<keyword evidence="4" id="KW-0813">Transport</keyword>
<dbReference type="GO" id="GO:0008289">
    <property type="term" value="F:lipid binding"/>
    <property type="evidence" value="ECO:0007669"/>
    <property type="project" value="UniProtKB-KW"/>
</dbReference>
<evidence type="ECO:0000259" key="21">
    <source>
        <dbReference type="Pfam" id="PF00931"/>
    </source>
</evidence>
<evidence type="ECO:0000256" key="12">
    <source>
        <dbReference type="ARBA" id="ARBA00023065"/>
    </source>
</evidence>
<evidence type="ECO:0000256" key="8">
    <source>
        <dbReference type="ARBA" id="ARBA00022741"/>
    </source>
</evidence>
<dbReference type="InterPro" id="IPR000454">
    <property type="entry name" value="ATP_synth_F0_csu"/>
</dbReference>
<dbReference type="InterPro" id="IPR005953">
    <property type="entry name" value="ATP_synth_csu_bac/chlpt"/>
</dbReference>
<dbReference type="Proteomes" id="UP000743370">
    <property type="component" value="Unassembled WGS sequence"/>
</dbReference>
<keyword evidence="8" id="KW-0547">Nucleotide-binding</keyword>
<keyword evidence="5" id="KW-0138">CF(0)</keyword>
<evidence type="ECO:0000256" key="7">
    <source>
        <dbReference type="ARBA" id="ARBA00022737"/>
    </source>
</evidence>
<feature type="compositionally biased region" description="Polar residues" evidence="18">
    <location>
        <begin position="138"/>
        <end position="149"/>
    </location>
</feature>
<evidence type="ECO:0000256" key="17">
    <source>
        <dbReference type="ARBA" id="ARBA00032869"/>
    </source>
</evidence>
<dbReference type="CDD" id="cd18183">
    <property type="entry name" value="ATP-synt_Fo_c_ATPH"/>
    <property type="match status" value="1"/>
</dbReference>
<evidence type="ECO:0000313" key="26">
    <source>
        <dbReference type="Proteomes" id="UP000743370"/>
    </source>
</evidence>
<keyword evidence="6 19" id="KW-0812">Transmembrane</keyword>
<dbReference type="InterPro" id="IPR036388">
    <property type="entry name" value="WH-like_DNA-bd_sf"/>
</dbReference>
<dbReference type="InterPro" id="IPR041118">
    <property type="entry name" value="Rx_N"/>
</dbReference>
<feature type="domain" description="Disease resistance N-terminal" evidence="22">
    <location>
        <begin position="940"/>
        <end position="1015"/>
    </location>
</feature>
<dbReference type="Pfam" id="PF18052">
    <property type="entry name" value="Rx_N"/>
    <property type="match status" value="2"/>
</dbReference>
<evidence type="ECO:0000256" key="19">
    <source>
        <dbReference type="SAM" id="Phobius"/>
    </source>
</evidence>
<dbReference type="InterPro" id="IPR027417">
    <property type="entry name" value="P-loop_NTPase"/>
</dbReference>
<comment type="similarity">
    <text evidence="2">Belongs to the ATPase C chain family.</text>
</comment>
<evidence type="ECO:0000256" key="16">
    <source>
        <dbReference type="ARBA" id="ARBA00025198"/>
    </source>
</evidence>
<dbReference type="InterPro" id="IPR002182">
    <property type="entry name" value="NB-ARC"/>
</dbReference>